<dbReference type="eggNOG" id="COG0517">
    <property type="taxonomic scope" value="Bacteria"/>
</dbReference>
<name>K9W6U8_9CYAN</name>
<gene>
    <name evidence="19" type="ORF">Cri9333_4407</name>
</gene>
<keyword evidence="11 14" id="KW-0482">Metalloprotease</keyword>
<dbReference type="InterPro" id="IPR046342">
    <property type="entry name" value="CBS_dom_sf"/>
</dbReference>
<dbReference type="PATRIC" id="fig|1173022.3.peg.4759"/>
<dbReference type="Pfam" id="PF00571">
    <property type="entry name" value="CBS"/>
    <property type="match status" value="1"/>
</dbReference>
<dbReference type="Gene3D" id="3.10.580.10">
    <property type="entry name" value="CBS-domain"/>
    <property type="match status" value="1"/>
</dbReference>
<dbReference type="CDD" id="cd04639">
    <property type="entry name" value="CBS_pair_peptidase_M50"/>
    <property type="match status" value="1"/>
</dbReference>
<feature type="transmembrane region" description="Helical" evidence="14">
    <location>
        <begin position="194"/>
        <end position="222"/>
    </location>
</feature>
<dbReference type="Proteomes" id="UP000010472">
    <property type="component" value="Chromosome"/>
</dbReference>
<dbReference type="PROSITE" id="PS51371">
    <property type="entry name" value="CBS"/>
    <property type="match status" value="1"/>
</dbReference>
<comment type="cofactor">
    <cofactor evidence="14 16">
        <name>Zn(2+)</name>
        <dbReference type="ChEBI" id="CHEBI:29105"/>
    </cofactor>
    <text evidence="14 16">Binds 1 zinc ion per subunit.</text>
</comment>
<accession>K9W6U8</accession>
<keyword evidence="8 14" id="KW-0378">Hydrolase</keyword>
<dbReference type="Pfam" id="PF02163">
    <property type="entry name" value="Peptidase_M50"/>
    <property type="match status" value="2"/>
</dbReference>
<dbReference type="InterPro" id="IPR016483">
    <property type="entry name" value="UCP006404_Pept_M50_CBS"/>
</dbReference>
<evidence type="ECO:0000256" key="7">
    <source>
        <dbReference type="ARBA" id="ARBA00022737"/>
    </source>
</evidence>
<keyword evidence="20" id="KW-1185">Reference proteome</keyword>
<evidence type="ECO:0000256" key="13">
    <source>
        <dbReference type="ARBA" id="ARBA00023136"/>
    </source>
</evidence>
<dbReference type="KEGG" id="cep:Cri9333_4407"/>
<evidence type="ECO:0000256" key="15">
    <source>
        <dbReference type="PIRSR" id="PIRSR006404-1"/>
    </source>
</evidence>
<reference evidence="19 20" key="1">
    <citation type="submission" date="2012-06" db="EMBL/GenBank/DDBJ databases">
        <title>Finished chromosome of genome of Crinalium epipsammum PCC 9333.</title>
        <authorList>
            <consortium name="US DOE Joint Genome Institute"/>
            <person name="Gugger M."/>
            <person name="Coursin T."/>
            <person name="Rippka R."/>
            <person name="Tandeau De Marsac N."/>
            <person name="Huntemann M."/>
            <person name="Wei C.-L."/>
            <person name="Han J."/>
            <person name="Detter J.C."/>
            <person name="Han C."/>
            <person name="Tapia R."/>
            <person name="Davenport K."/>
            <person name="Daligault H."/>
            <person name="Erkkila T."/>
            <person name="Gu W."/>
            <person name="Munk A.C.C."/>
            <person name="Teshima H."/>
            <person name="Xu Y."/>
            <person name="Chain P."/>
            <person name="Chen A."/>
            <person name="Krypides N."/>
            <person name="Mavromatis K."/>
            <person name="Markowitz V."/>
            <person name="Szeto E."/>
            <person name="Ivanova N."/>
            <person name="Mikhailova N."/>
            <person name="Ovchinnikova G."/>
            <person name="Pagani I."/>
            <person name="Pati A."/>
            <person name="Goodwin L."/>
            <person name="Peters L."/>
            <person name="Pitluck S."/>
            <person name="Woyke T."/>
            <person name="Kerfeld C."/>
        </authorList>
    </citation>
    <scope>NUCLEOTIDE SEQUENCE [LARGE SCALE GENOMIC DNA]</scope>
    <source>
        <strain evidence="19 20">PCC 9333</strain>
    </source>
</reference>
<feature type="transmembrane region" description="Helical" evidence="14">
    <location>
        <begin position="46"/>
        <end position="66"/>
    </location>
</feature>
<comment type="similarity">
    <text evidence="2 14">Belongs to the peptidase M50B family.</text>
</comment>
<protein>
    <recommendedName>
        <fullName evidence="14">Zinc metalloprotease</fullName>
    </recommendedName>
</protein>
<dbReference type="CDD" id="cd06164">
    <property type="entry name" value="S2P-M50_SpoIVFB_CBS"/>
    <property type="match status" value="1"/>
</dbReference>
<keyword evidence="10 14" id="KW-1133">Transmembrane helix</keyword>
<keyword evidence="6 14" id="KW-0479">Metal-binding</keyword>
<keyword evidence="7" id="KW-0677">Repeat</keyword>
<dbReference type="InterPro" id="IPR008915">
    <property type="entry name" value="Peptidase_M50"/>
</dbReference>
<feature type="transmembrane region" description="Helical" evidence="14">
    <location>
        <begin position="107"/>
        <end position="126"/>
    </location>
</feature>
<evidence type="ECO:0000256" key="8">
    <source>
        <dbReference type="ARBA" id="ARBA00022801"/>
    </source>
</evidence>
<evidence type="ECO:0000313" key="20">
    <source>
        <dbReference type="Proteomes" id="UP000010472"/>
    </source>
</evidence>
<evidence type="ECO:0000313" key="19">
    <source>
        <dbReference type="EMBL" id="AFZ15190.1"/>
    </source>
</evidence>
<feature type="active site" evidence="15">
    <location>
        <position position="67"/>
    </location>
</feature>
<comment type="subcellular location">
    <subcellularLocation>
        <location evidence="1">Cell membrane</location>
        <topology evidence="1">Multi-pass membrane protein</topology>
    </subcellularLocation>
</comment>
<feature type="domain" description="CBS" evidence="18">
    <location>
        <begin position="319"/>
        <end position="375"/>
    </location>
</feature>
<keyword evidence="13 14" id="KW-0472">Membrane</keyword>
<feature type="binding site" evidence="16">
    <location>
        <position position="70"/>
    </location>
    <ligand>
        <name>Zn(2+)</name>
        <dbReference type="ChEBI" id="CHEBI:29105"/>
        <note>catalytic</note>
    </ligand>
</feature>
<comment type="caution">
    <text evidence="14">Lacks conserved residue(s) required for the propagation of feature annotation.</text>
</comment>
<dbReference type="SMART" id="SM00116">
    <property type="entry name" value="CBS"/>
    <property type="match status" value="1"/>
</dbReference>
<keyword evidence="3" id="KW-1003">Cell membrane</keyword>
<dbReference type="SUPFAM" id="SSF54631">
    <property type="entry name" value="CBS-domain pair"/>
    <property type="match status" value="1"/>
</dbReference>
<dbReference type="PANTHER" id="PTHR39188">
    <property type="entry name" value="MEMBRANE-ASSOCIATED ZINC METALLOPROTEASE M50B"/>
    <property type="match status" value="1"/>
</dbReference>
<evidence type="ECO:0000256" key="9">
    <source>
        <dbReference type="ARBA" id="ARBA00022833"/>
    </source>
</evidence>
<feature type="transmembrane region" description="Helical" evidence="14">
    <location>
        <begin position="78"/>
        <end position="95"/>
    </location>
</feature>
<sequence>MQTGWRIGSLFKIPLYIDPSWLYILGLFTYLNGLHIQASYPQWEPLVVWGGGLAMTLLLFASVLLHELGHSLVARSQGIKVNSITLFLFGGIASIEQESKTPGQAFQVAIAGPAVSLLLFVLFFSFNKIVPTTGLIKVLTLDVARINLILALFNLIPGLPLDGGQVFKAALWKLTGNRFQAVCWAAQAGKFLGWIAIAFGVTAALLGVYTGLWMALIGWFVVRNANNYSRVATLQESLLQIVASDAMTRDFRVVDANMTLRQFADEYILAEAWTSDKPLLYPYYAASDGRYRGLVCVEDLHFIERSRWETETIQSIVRLLTEIATVEEKTSLVDVINCMETKQIKRLTVLSPAGAIAGVIDRGDIVRAVASKLNLGMPEPEIKRIKAEGSYPVNLQLQAIAKSTVL</sequence>
<dbReference type="GO" id="GO:0046872">
    <property type="term" value="F:metal ion binding"/>
    <property type="evidence" value="ECO:0007669"/>
    <property type="project" value="UniProtKB-UniRule"/>
</dbReference>
<dbReference type="GO" id="GO:0008237">
    <property type="term" value="F:metallopeptidase activity"/>
    <property type="evidence" value="ECO:0007669"/>
    <property type="project" value="UniProtKB-UniRule"/>
</dbReference>
<dbReference type="GO" id="GO:0005886">
    <property type="term" value="C:plasma membrane"/>
    <property type="evidence" value="ECO:0007669"/>
    <property type="project" value="UniProtKB-SubCell"/>
</dbReference>
<evidence type="ECO:0000256" key="11">
    <source>
        <dbReference type="ARBA" id="ARBA00023049"/>
    </source>
</evidence>
<evidence type="ECO:0000256" key="4">
    <source>
        <dbReference type="ARBA" id="ARBA00022670"/>
    </source>
</evidence>
<feature type="binding site" evidence="16">
    <location>
        <position position="162"/>
    </location>
    <ligand>
        <name>Zn(2+)</name>
        <dbReference type="ChEBI" id="CHEBI:29105"/>
        <note>catalytic</note>
    </ligand>
</feature>
<evidence type="ECO:0000256" key="16">
    <source>
        <dbReference type="PIRSR" id="PIRSR006404-2"/>
    </source>
</evidence>
<evidence type="ECO:0000256" key="17">
    <source>
        <dbReference type="PROSITE-ProRule" id="PRU00703"/>
    </source>
</evidence>
<keyword evidence="5 14" id="KW-0812">Transmembrane</keyword>
<evidence type="ECO:0000256" key="3">
    <source>
        <dbReference type="ARBA" id="ARBA00022475"/>
    </source>
</evidence>
<dbReference type="AlphaFoldDB" id="K9W6U8"/>
<organism evidence="19 20">
    <name type="scientific">Crinalium epipsammum PCC 9333</name>
    <dbReference type="NCBI Taxonomy" id="1173022"/>
    <lineage>
        <taxon>Bacteria</taxon>
        <taxon>Bacillati</taxon>
        <taxon>Cyanobacteriota</taxon>
        <taxon>Cyanophyceae</taxon>
        <taxon>Gomontiellales</taxon>
        <taxon>Gomontiellaceae</taxon>
        <taxon>Crinalium</taxon>
    </lineage>
</organism>
<dbReference type="GO" id="GO:0006508">
    <property type="term" value="P:proteolysis"/>
    <property type="evidence" value="ECO:0007669"/>
    <property type="project" value="UniProtKB-KW"/>
</dbReference>
<evidence type="ECO:0000256" key="5">
    <source>
        <dbReference type="ARBA" id="ARBA00022692"/>
    </source>
</evidence>
<evidence type="ECO:0000256" key="14">
    <source>
        <dbReference type="PIRNR" id="PIRNR006404"/>
    </source>
</evidence>
<dbReference type="OrthoDB" id="166377at2"/>
<evidence type="ECO:0000256" key="6">
    <source>
        <dbReference type="ARBA" id="ARBA00022723"/>
    </source>
</evidence>
<evidence type="ECO:0000256" key="1">
    <source>
        <dbReference type="ARBA" id="ARBA00004651"/>
    </source>
</evidence>
<proteinExistence type="inferred from homology"/>
<dbReference type="RefSeq" id="WP_015205283.1">
    <property type="nucleotide sequence ID" value="NC_019753.1"/>
</dbReference>
<evidence type="ECO:0000256" key="10">
    <source>
        <dbReference type="ARBA" id="ARBA00022989"/>
    </source>
</evidence>
<feature type="binding site" evidence="16">
    <location>
        <position position="66"/>
    </location>
    <ligand>
        <name>Zn(2+)</name>
        <dbReference type="ChEBI" id="CHEBI:29105"/>
        <note>catalytic</note>
    </ligand>
</feature>
<evidence type="ECO:0000256" key="2">
    <source>
        <dbReference type="ARBA" id="ARBA00007931"/>
    </source>
</evidence>
<keyword evidence="12 17" id="KW-0129">CBS domain</keyword>
<dbReference type="STRING" id="1173022.Cri9333_4407"/>
<dbReference type="PANTHER" id="PTHR39188:SF3">
    <property type="entry name" value="STAGE IV SPORULATION PROTEIN FB"/>
    <property type="match status" value="1"/>
</dbReference>
<dbReference type="EMBL" id="CP003620">
    <property type="protein sequence ID" value="AFZ15190.1"/>
    <property type="molecule type" value="Genomic_DNA"/>
</dbReference>
<keyword evidence="9 14" id="KW-0862">Zinc</keyword>
<keyword evidence="4 14" id="KW-0645">Protease</keyword>
<dbReference type="HOGENOM" id="CLU_037123_1_2_3"/>
<dbReference type="PIRSF" id="PIRSF006404">
    <property type="entry name" value="UCP006404_Pept_M50_CBS"/>
    <property type="match status" value="1"/>
</dbReference>
<dbReference type="InterPro" id="IPR000644">
    <property type="entry name" value="CBS_dom"/>
</dbReference>
<evidence type="ECO:0000259" key="18">
    <source>
        <dbReference type="PROSITE" id="PS51371"/>
    </source>
</evidence>
<evidence type="ECO:0000256" key="12">
    <source>
        <dbReference type="ARBA" id="ARBA00023122"/>
    </source>
</evidence>
<dbReference type="eggNOG" id="COG1994">
    <property type="taxonomic scope" value="Bacteria"/>
</dbReference>